<evidence type="ECO:0000256" key="1">
    <source>
        <dbReference type="SAM" id="MobiDB-lite"/>
    </source>
</evidence>
<evidence type="ECO:0000313" key="2">
    <source>
        <dbReference type="Proteomes" id="UP000887561"/>
    </source>
</evidence>
<sequence length="203" mass="22772">MAERSNPDQKNNDDSELKSDTDLKDILKTEGKGGDDSDIKNELIDLETNKQNVAAINNDLDTDSNSDVFHDCKEKLPKTESSEHNPAPYKNRNLGEQEIDNVQNLDEDTQSTVLPKSSEENNGVSQHVSNSIVDGIPESSIEINKTNDSLEPQKMNIEEGDIKLEDENIDNQNEEEMDVIEHLDSSLLYQNPTFAEICSFFNS</sequence>
<keyword evidence="2" id="KW-1185">Reference proteome</keyword>
<dbReference type="AlphaFoldDB" id="A0A915LGL5"/>
<name>A0A915LGL5_MELJA</name>
<dbReference type="WBParaSite" id="scaffold11858_cov269.g15931">
    <property type="protein sequence ID" value="scaffold11858_cov269.g15931"/>
    <property type="gene ID" value="scaffold11858_cov269.g15931"/>
</dbReference>
<evidence type="ECO:0000313" key="3">
    <source>
        <dbReference type="WBParaSite" id="scaffold11858_cov269.g15931"/>
    </source>
</evidence>
<proteinExistence type="predicted"/>
<dbReference type="Proteomes" id="UP000887561">
    <property type="component" value="Unplaced"/>
</dbReference>
<accession>A0A915LGL5</accession>
<reference evidence="3" key="1">
    <citation type="submission" date="2022-11" db="UniProtKB">
        <authorList>
            <consortium name="WormBaseParasite"/>
        </authorList>
    </citation>
    <scope>IDENTIFICATION</scope>
</reference>
<protein>
    <submittedName>
        <fullName evidence="3">Uncharacterized protein</fullName>
    </submittedName>
</protein>
<feature type="region of interest" description="Disordered" evidence="1">
    <location>
        <begin position="57"/>
        <end position="94"/>
    </location>
</feature>
<organism evidence="2 3">
    <name type="scientific">Meloidogyne javanica</name>
    <name type="common">Root-knot nematode worm</name>
    <dbReference type="NCBI Taxonomy" id="6303"/>
    <lineage>
        <taxon>Eukaryota</taxon>
        <taxon>Metazoa</taxon>
        <taxon>Ecdysozoa</taxon>
        <taxon>Nematoda</taxon>
        <taxon>Chromadorea</taxon>
        <taxon>Rhabditida</taxon>
        <taxon>Tylenchina</taxon>
        <taxon>Tylenchomorpha</taxon>
        <taxon>Tylenchoidea</taxon>
        <taxon>Meloidogynidae</taxon>
        <taxon>Meloidogyninae</taxon>
        <taxon>Meloidogyne</taxon>
        <taxon>Meloidogyne incognita group</taxon>
    </lineage>
</organism>
<feature type="compositionally biased region" description="Basic and acidic residues" evidence="1">
    <location>
        <begin position="68"/>
        <end position="83"/>
    </location>
</feature>
<feature type="region of interest" description="Disordered" evidence="1">
    <location>
        <begin position="1"/>
        <end position="39"/>
    </location>
</feature>